<organism evidence="2 3">
    <name type="scientific">Patiria miniata</name>
    <name type="common">Bat star</name>
    <name type="synonym">Asterina miniata</name>
    <dbReference type="NCBI Taxonomy" id="46514"/>
    <lineage>
        <taxon>Eukaryota</taxon>
        <taxon>Metazoa</taxon>
        <taxon>Echinodermata</taxon>
        <taxon>Eleutherozoa</taxon>
        <taxon>Asterozoa</taxon>
        <taxon>Asteroidea</taxon>
        <taxon>Valvatacea</taxon>
        <taxon>Valvatida</taxon>
        <taxon>Asterinidae</taxon>
        <taxon>Patiria</taxon>
    </lineage>
</organism>
<sequence>MNACHVIFVVAISAIMILGANAYRKYCYCDLRWSTRELRAGQSANGLSVLEDLPNPSYHHWLIPSCRRVNQNCPDDCLDEAHDWMGGARFTNTAGQLACESVRRNAPPGSPIYVYATYDSVCGDRTWQYVAPLCCWELSFPQYDISGIFRYNHRCEEPCPPNRPGC</sequence>
<feature type="signal peptide" evidence="1">
    <location>
        <begin position="1"/>
        <end position="22"/>
    </location>
</feature>
<dbReference type="Proteomes" id="UP000887568">
    <property type="component" value="Unplaced"/>
</dbReference>
<feature type="chain" id="PRO_5037412456" evidence="1">
    <location>
        <begin position="23"/>
        <end position="166"/>
    </location>
</feature>
<name>A0A914A7V9_PATMI</name>
<dbReference type="RefSeq" id="XP_038059885.1">
    <property type="nucleotide sequence ID" value="XM_038203957.1"/>
</dbReference>
<evidence type="ECO:0000313" key="2">
    <source>
        <dbReference type="EnsemblMetazoa" id="XP_038059885.1"/>
    </source>
</evidence>
<evidence type="ECO:0000256" key="1">
    <source>
        <dbReference type="SAM" id="SignalP"/>
    </source>
</evidence>
<dbReference type="AlphaFoldDB" id="A0A914A7V9"/>
<dbReference type="OrthoDB" id="10093692at2759"/>
<protein>
    <submittedName>
        <fullName evidence="2">Uncharacterized protein</fullName>
    </submittedName>
</protein>
<dbReference type="GeneID" id="119730895"/>
<keyword evidence="1" id="KW-0732">Signal</keyword>
<keyword evidence="3" id="KW-1185">Reference proteome</keyword>
<proteinExistence type="predicted"/>
<dbReference type="EnsemblMetazoa" id="XM_038203957.1">
    <property type="protein sequence ID" value="XP_038059885.1"/>
    <property type="gene ID" value="LOC119730895"/>
</dbReference>
<evidence type="ECO:0000313" key="3">
    <source>
        <dbReference type="Proteomes" id="UP000887568"/>
    </source>
</evidence>
<reference evidence="2" key="1">
    <citation type="submission" date="2022-11" db="UniProtKB">
        <authorList>
            <consortium name="EnsemblMetazoa"/>
        </authorList>
    </citation>
    <scope>IDENTIFICATION</scope>
</reference>
<accession>A0A914A7V9</accession>